<dbReference type="RefSeq" id="WP_284360328.1">
    <property type="nucleotide sequence ID" value="NZ_BPFZ01000009.1"/>
</dbReference>
<keyword evidence="6" id="KW-1185">Reference proteome</keyword>
<evidence type="ECO:0000256" key="1">
    <source>
        <dbReference type="ARBA" id="ARBA00022603"/>
    </source>
</evidence>
<keyword evidence="2" id="KW-0808">Transferase</keyword>
<comment type="caution">
    <text evidence="5">The sequence shown here is derived from an EMBL/GenBank/DDBJ whole genome shotgun (WGS) entry which is preliminary data.</text>
</comment>
<dbReference type="GO" id="GO:0032259">
    <property type="term" value="P:methylation"/>
    <property type="evidence" value="ECO:0007669"/>
    <property type="project" value="UniProtKB-KW"/>
</dbReference>
<name>A0ABQ4PWN7_9PROT</name>
<evidence type="ECO:0000313" key="5">
    <source>
        <dbReference type="EMBL" id="GIU67432.1"/>
    </source>
</evidence>
<dbReference type="CDD" id="cd02440">
    <property type="entry name" value="AdoMet_MTases"/>
    <property type="match status" value="1"/>
</dbReference>
<accession>A0ABQ4PWN7</accession>
<evidence type="ECO:0000256" key="3">
    <source>
        <dbReference type="ARBA" id="ARBA00022691"/>
    </source>
</evidence>
<reference evidence="5" key="2">
    <citation type="journal article" date="2023" name="ISME Commun">
        <title>Characterization of a bloom-associated alphaproteobacterial lineage, 'Candidatus Phycosocius': insights into freshwater algal-bacterial interactions.</title>
        <authorList>
            <person name="Tanabe Y."/>
            <person name="Yamaguchi H."/>
            <person name="Yoshida M."/>
            <person name="Kai A."/>
            <person name="Okazaki Y."/>
        </authorList>
    </citation>
    <scope>NUCLEOTIDE SEQUENCE</scope>
    <source>
        <strain evidence="5">BOTRYCO-1</strain>
    </source>
</reference>
<organism evidence="5 6">
    <name type="scientific">Candidatus Phycosocius spiralis</name>
    <dbReference type="NCBI Taxonomy" id="2815099"/>
    <lineage>
        <taxon>Bacteria</taxon>
        <taxon>Pseudomonadati</taxon>
        <taxon>Pseudomonadota</taxon>
        <taxon>Alphaproteobacteria</taxon>
        <taxon>Caulobacterales</taxon>
        <taxon>Caulobacterales incertae sedis</taxon>
        <taxon>Candidatus Phycosocius</taxon>
    </lineage>
</organism>
<evidence type="ECO:0000259" key="4">
    <source>
        <dbReference type="Pfam" id="PF05175"/>
    </source>
</evidence>
<dbReference type="EMBL" id="BPFZ01000009">
    <property type="protein sequence ID" value="GIU67432.1"/>
    <property type="molecule type" value="Genomic_DNA"/>
</dbReference>
<proteinExistence type="predicted"/>
<dbReference type="Gene3D" id="3.40.50.150">
    <property type="entry name" value="Vaccinia Virus protein VP39"/>
    <property type="match status" value="1"/>
</dbReference>
<dbReference type="PANTHER" id="PTHR47816:SF4">
    <property type="entry name" value="RIBOSOMAL RNA SMALL SUBUNIT METHYLTRANSFERASE C"/>
    <property type="match status" value="1"/>
</dbReference>
<dbReference type="InterPro" id="IPR007848">
    <property type="entry name" value="Small_mtfrase_dom"/>
</dbReference>
<dbReference type="SUPFAM" id="SSF53335">
    <property type="entry name" value="S-adenosyl-L-methionine-dependent methyltransferases"/>
    <property type="match status" value="1"/>
</dbReference>
<dbReference type="PANTHER" id="PTHR47816">
    <property type="entry name" value="RIBOSOMAL RNA SMALL SUBUNIT METHYLTRANSFERASE C"/>
    <property type="match status" value="1"/>
</dbReference>
<gene>
    <name evidence="5" type="ORF">PsB1_1586</name>
</gene>
<dbReference type="InterPro" id="IPR046977">
    <property type="entry name" value="RsmC/RlmG"/>
</dbReference>
<keyword evidence="1 5" id="KW-0489">Methyltransferase</keyword>
<dbReference type="Proteomes" id="UP001161064">
    <property type="component" value="Unassembled WGS sequence"/>
</dbReference>
<dbReference type="GO" id="GO:0008168">
    <property type="term" value="F:methyltransferase activity"/>
    <property type="evidence" value="ECO:0007669"/>
    <property type="project" value="UniProtKB-KW"/>
</dbReference>
<sequence length="309" mass="33752">MADRNEIMSRTIIYGDIPTDLVTLPLDGLQVSPFWPGSVPLEALQHETYDGLIMWAPANTVERRHEMALALRALKIGAPICIFAPKDKGGTRLAKELASFGVLVRDQPKRHHRMTTAPRPQVLYGIEEAISAGELRLVTDLGLLSQPGLFSWDRLDIGTACLLTVLPQLVGRIGDFGCGSGVLSKAVLTHAGVSAVTGFDRDRRAIKAAVANITDPRFSAVWVDLCQEGAGVNHLDSIVMNPPFHFSGKEDISIGIRMIERAADALRPGGCLWLTANRHLPYEAVLRAHFKSVTLCREALGYKVYQAIL</sequence>
<feature type="domain" description="Methyltransferase small" evidence="4">
    <location>
        <begin position="142"/>
        <end position="306"/>
    </location>
</feature>
<reference evidence="5" key="1">
    <citation type="submission" date="2021-05" db="EMBL/GenBank/DDBJ databases">
        <authorList>
            <person name="Tanabe Y."/>
        </authorList>
    </citation>
    <scope>NUCLEOTIDE SEQUENCE</scope>
    <source>
        <strain evidence="5">BOTRYCO-1</strain>
    </source>
</reference>
<dbReference type="Pfam" id="PF05175">
    <property type="entry name" value="MTS"/>
    <property type="match status" value="1"/>
</dbReference>
<evidence type="ECO:0000313" key="6">
    <source>
        <dbReference type="Proteomes" id="UP001161064"/>
    </source>
</evidence>
<keyword evidence="3" id="KW-0949">S-adenosyl-L-methionine</keyword>
<dbReference type="InterPro" id="IPR029063">
    <property type="entry name" value="SAM-dependent_MTases_sf"/>
</dbReference>
<evidence type="ECO:0000256" key="2">
    <source>
        <dbReference type="ARBA" id="ARBA00022679"/>
    </source>
</evidence>
<protein>
    <submittedName>
        <fullName evidence="5">Methyltransferase</fullName>
    </submittedName>
</protein>